<evidence type="ECO:0000256" key="2">
    <source>
        <dbReference type="SAM" id="Phobius"/>
    </source>
</evidence>
<dbReference type="Proteomes" id="UP000036987">
    <property type="component" value="Unassembled WGS sequence"/>
</dbReference>
<gene>
    <name evidence="3" type="ORF">ZOSMA_26G00800</name>
</gene>
<dbReference type="GO" id="GO:0006888">
    <property type="term" value="P:endoplasmic reticulum to Golgi vesicle-mediated transport"/>
    <property type="evidence" value="ECO:0007669"/>
    <property type="project" value="InterPro"/>
</dbReference>
<dbReference type="EMBL" id="LFYR01000915">
    <property type="protein sequence ID" value="KMZ67331.1"/>
    <property type="molecule type" value="Genomic_DNA"/>
</dbReference>
<keyword evidence="2" id="KW-0812">Transmembrane</keyword>
<dbReference type="OrthoDB" id="629492at2759"/>
<dbReference type="OMA" id="VIFACKL"/>
<keyword evidence="2" id="KW-0472">Membrane</keyword>
<evidence type="ECO:0000313" key="4">
    <source>
        <dbReference type="Proteomes" id="UP000036987"/>
    </source>
</evidence>
<accession>A0A0K9PEE4</accession>
<name>A0A0K9PEE4_ZOSMR</name>
<feature type="region of interest" description="Disordered" evidence="1">
    <location>
        <begin position="281"/>
        <end position="358"/>
    </location>
</feature>
<evidence type="ECO:0000313" key="3">
    <source>
        <dbReference type="EMBL" id="KMZ67331.1"/>
    </source>
</evidence>
<dbReference type="GO" id="GO:0030127">
    <property type="term" value="C:COPII vesicle coat"/>
    <property type="evidence" value="ECO:0007669"/>
    <property type="project" value="InterPro"/>
</dbReference>
<feature type="region of interest" description="Disordered" evidence="1">
    <location>
        <begin position="714"/>
        <end position="733"/>
    </location>
</feature>
<feature type="transmembrane region" description="Helical" evidence="2">
    <location>
        <begin position="48"/>
        <end position="64"/>
    </location>
</feature>
<dbReference type="GO" id="GO:0008270">
    <property type="term" value="F:zinc ion binding"/>
    <property type="evidence" value="ECO:0007669"/>
    <property type="project" value="InterPro"/>
</dbReference>
<proteinExistence type="predicted"/>
<feature type="region of interest" description="Disordered" evidence="1">
    <location>
        <begin position="206"/>
        <end position="238"/>
    </location>
</feature>
<sequence length="791" mass="89055">MCILCVLQEVSVKARTVLPWLVIFLSVFWAISQLLPRPFRIDMTMARVICFFFLLTVVLWQRILQPQLLLWQTLRATRLREQRWNEAVELHKLRKIAIRRCRNCLNPYRDQNPGAGKFMCVFCGHVSKRPVLDIPGVRSKGKSLNCTHGWSPEVRYWNGARGTDEISIPGRSYSGTVVVTRRLVCGVFLIVRWVFRKVFGVRSSSREGDELSDGESKEMLKKEQDQESKLHKLKRKAEEKRQARLEKEILEEEERKQREDVARLVEERRKLRDEKLVQEMKGTVENKENPKSSEKVVVMKKESEKKRRDRRREKDKCSSKSNSDGEDLERKYVNMNNNRESDRKKDSDKKNYSEKRQSQKVCIENIRNEILEGTVSLRTNLNNRMAGSFSSSSRGFSGSIFFGKGSSTSPAVSVNKSNKYTTSHAVDRRDNSASSTFQQQLDGSIFPPPTNVWKKSWQQLFTCSSSSSLSSPSSSVYSVGSANITCNNNTQLNDHQTLSSFPPLNHGNHVKSTQTNNSHGSISEEMEHFEDPCYVPDPISLLGPVSESLDNFPVDLRSGFVTNGKIDNPHVQRSAISSSSDSKPSPIESPMSRLRFSREKPSPIGQVCGSPKARDSQTLRCEGLNHSNEIGATWKMWGDSLGGLDPLGIVGGSVNRLLPIGPSKSNHDSNHAYSGLNNYHGNYKKDGLFTPLGSSGFNGDILWSKKKGIDDTREEKSVLKDTSNTSVGGHSFEKNPSDCWSKSDWDGVSSSEVVGISDTSSRTNQGGLFSSDPDIQSVWSFKISNKINNTM</sequence>
<protein>
    <submittedName>
        <fullName evidence="3">Uncharacterized protein</fullName>
    </submittedName>
</protein>
<feature type="compositionally biased region" description="Basic and acidic residues" evidence="1">
    <location>
        <begin position="339"/>
        <end position="357"/>
    </location>
</feature>
<dbReference type="GO" id="GO:0006886">
    <property type="term" value="P:intracellular protein transport"/>
    <property type="evidence" value="ECO:0007669"/>
    <property type="project" value="InterPro"/>
</dbReference>
<organism evidence="3 4">
    <name type="scientific">Zostera marina</name>
    <name type="common">Eelgrass</name>
    <dbReference type="NCBI Taxonomy" id="29655"/>
    <lineage>
        <taxon>Eukaryota</taxon>
        <taxon>Viridiplantae</taxon>
        <taxon>Streptophyta</taxon>
        <taxon>Embryophyta</taxon>
        <taxon>Tracheophyta</taxon>
        <taxon>Spermatophyta</taxon>
        <taxon>Magnoliopsida</taxon>
        <taxon>Liliopsida</taxon>
        <taxon>Zosteraceae</taxon>
        <taxon>Zostera</taxon>
    </lineage>
</organism>
<feature type="region of interest" description="Disordered" evidence="1">
    <location>
        <begin position="565"/>
        <end position="613"/>
    </location>
</feature>
<feature type="compositionally biased region" description="Low complexity" evidence="1">
    <location>
        <begin position="574"/>
        <end position="590"/>
    </location>
</feature>
<feature type="compositionally biased region" description="Basic and acidic residues" evidence="1">
    <location>
        <begin position="281"/>
        <end position="318"/>
    </location>
</feature>
<dbReference type="AlphaFoldDB" id="A0A0K9PEE4"/>
<dbReference type="InterPro" id="IPR036174">
    <property type="entry name" value="Znf_Sec23_Sec24_sf"/>
</dbReference>
<evidence type="ECO:0000256" key="1">
    <source>
        <dbReference type="SAM" id="MobiDB-lite"/>
    </source>
</evidence>
<feature type="transmembrane region" description="Helical" evidence="2">
    <location>
        <begin position="17"/>
        <end position="36"/>
    </location>
</feature>
<dbReference type="SUPFAM" id="SSF82919">
    <property type="entry name" value="Zn-finger domain of Sec23/24"/>
    <property type="match status" value="1"/>
</dbReference>
<comment type="caution">
    <text evidence="3">The sequence shown here is derived from an EMBL/GenBank/DDBJ whole genome shotgun (WGS) entry which is preliminary data.</text>
</comment>
<keyword evidence="4" id="KW-1185">Reference proteome</keyword>
<reference evidence="4" key="1">
    <citation type="journal article" date="2016" name="Nature">
        <title>The genome of the seagrass Zostera marina reveals angiosperm adaptation to the sea.</title>
        <authorList>
            <person name="Olsen J.L."/>
            <person name="Rouze P."/>
            <person name="Verhelst B."/>
            <person name="Lin Y.-C."/>
            <person name="Bayer T."/>
            <person name="Collen J."/>
            <person name="Dattolo E."/>
            <person name="De Paoli E."/>
            <person name="Dittami S."/>
            <person name="Maumus F."/>
            <person name="Michel G."/>
            <person name="Kersting A."/>
            <person name="Lauritano C."/>
            <person name="Lohaus R."/>
            <person name="Toepel M."/>
            <person name="Tonon T."/>
            <person name="Vanneste K."/>
            <person name="Amirebrahimi M."/>
            <person name="Brakel J."/>
            <person name="Bostroem C."/>
            <person name="Chovatia M."/>
            <person name="Grimwood J."/>
            <person name="Jenkins J.W."/>
            <person name="Jueterbock A."/>
            <person name="Mraz A."/>
            <person name="Stam W.T."/>
            <person name="Tice H."/>
            <person name="Bornberg-Bauer E."/>
            <person name="Green P.J."/>
            <person name="Pearson G.A."/>
            <person name="Procaccini G."/>
            <person name="Duarte C.M."/>
            <person name="Schmutz J."/>
            <person name="Reusch T.B.H."/>
            <person name="Van de Peer Y."/>
        </authorList>
    </citation>
    <scope>NUCLEOTIDE SEQUENCE [LARGE SCALE GENOMIC DNA]</scope>
    <source>
        <strain evidence="4">cv. Finnish</strain>
    </source>
</reference>
<keyword evidence="2" id="KW-1133">Transmembrane helix</keyword>